<evidence type="ECO:0000313" key="2">
    <source>
        <dbReference type="Proteomes" id="UP000029003"/>
    </source>
</evidence>
<organism evidence="1 2">
    <name type="scientific">Bifidobacterium thermacidophilum subsp. thermacidophilum</name>
    <dbReference type="NCBI Taxonomy" id="79262"/>
    <lineage>
        <taxon>Bacteria</taxon>
        <taxon>Bacillati</taxon>
        <taxon>Actinomycetota</taxon>
        <taxon>Actinomycetes</taxon>
        <taxon>Bifidobacteriales</taxon>
        <taxon>Bifidobacteriaceae</taxon>
        <taxon>Bifidobacterium</taxon>
    </lineage>
</organism>
<protein>
    <submittedName>
        <fullName evidence="1">Uncharacterized protein</fullName>
    </submittedName>
</protein>
<evidence type="ECO:0000313" key="1">
    <source>
        <dbReference type="EMBL" id="KFJ02275.1"/>
    </source>
</evidence>
<accession>A0A087E3C4</accession>
<proteinExistence type="predicted"/>
<reference evidence="1 2" key="1">
    <citation type="submission" date="2014-03" db="EMBL/GenBank/DDBJ databases">
        <title>Genomics of Bifidobacteria.</title>
        <authorList>
            <person name="Ventura M."/>
            <person name="Milani C."/>
            <person name="Lugli G.A."/>
        </authorList>
    </citation>
    <scope>NUCLEOTIDE SEQUENCE [LARGE SCALE GENOMIC DNA]</scope>
    <source>
        <strain evidence="1 2">LMG 21395</strain>
    </source>
</reference>
<name>A0A087E3C4_9BIFI</name>
<dbReference type="EMBL" id="JGZT01000007">
    <property type="protein sequence ID" value="KFJ02275.1"/>
    <property type="molecule type" value="Genomic_DNA"/>
</dbReference>
<comment type="caution">
    <text evidence="1">The sequence shown here is derived from an EMBL/GenBank/DDBJ whole genome shotgun (WGS) entry which is preliminary data.</text>
</comment>
<dbReference type="Proteomes" id="UP000029003">
    <property type="component" value="Unassembled WGS sequence"/>
</dbReference>
<dbReference type="AlphaFoldDB" id="A0A087E3C4"/>
<gene>
    <name evidence="1" type="ORF">THER5_0449</name>
</gene>
<sequence>MAESYSWVLPFSSLYGFANDYWFAWWNRKEQDISVVIYRIREYNVCIRVP</sequence>